<evidence type="ECO:0000313" key="3">
    <source>
        <dbReference type="EMBL" id="GAB54283.1"/>
    </source>
</evidence>
<gene>
    <name evidence="1" type="primary">rsmJ</name>
    <name evidence="3" type="ORF">GPUN_0129</name>
</gene>
<dbReference type="PANTHER" id="PTHR36112:SF1">
    <property type="entry name" value="RIBOSOMAL RNA SMALL SUBUNIT METHYLTRANSFERASE J"/>
    <property type="match status" value="1"/>
</dbReference>
<dbReference type="RefSeq" id="WP_006002359.1">
    <property type="nucleotide sequence ID" value="NZ_BAET01000002.1"/>
</dbReference>
<comment type="caution">
    <text evidence="1">Lacks conserved residue(s) required for the propagation of feature annotation.</text>
</comment>
<comment type="caution">
    <text evidence="3">The sequence shown here is derived from an EMBL/GenBank/DDBJ whole genome shotgun (WGS) entry which is preliminary data.</text>
</comment>
<comment type="catalytic activity">
    <reaction evidence="1">
        <text>guanosine(1516) in 16S rRNA + S-adenosyl-L-methionine = N(2)-methylguanosine(1516) in 16S rRNA + S-adenosyl-L-homocysteine + H(+)</text>
        <dbReference type="Rhea" id="RHEA:43220"/>
        <dbReference type="Rhea" id="RHEA-COMP:10412"/>
        <dbReference type="Rhea" id="RHEA-COMP:10413"/>
        <dbReference type="ChEBI" id="CHEBI:15378"/>
        <dbReference type="ChEBI" id="CHEBI:57856"/>
        <dbReference type="ChEBI" id="CHEBI:59789"/>
        <dbReference type="ChEBI" id="CHEBI:74269"/>
        <dbReference type="ChEBI" id="CHEBI:74481"/>
        <dbReference type="EC" id="2.1.1.242"/>
    </reaction>
</comment>
<dbReference type="Pfam" id="PF04445">
    <property type="entry name" value="SAM_MT"/>
    <property type="match status" value="1"/>
</dbReference>
<dbReference type="SUPFAM" id="SSF53335">
    <property type="entry name" value="S-adenosyl-L-methionine-dependent methyltransferases"/>
    <property type="match status" value="1"/>
</dbReference>
<feature type="region of interest" description="Disordered" evidence="2">
    <location>
        <begin position="1"/>
        <end position="34"/>
    </location>
</feature>
<dbReference type="eggNOG" id="COG0742">
    <property type="taxonomic scope" value="Bacteria"/>
</dbReference>
<dbReference type="Proteomes" id="UP000053586">
    <property type="component" value="Unassembled WGS sequence"/>
</dbReference>
<protein>
    <recommendedName>
        <fullName evidence="1">Ribosomal RNA small subunit methyltransferase J</fullName>
        <ecNumber evidence="1">2.1.1.242</ecNumber>
    </recommendedName>
    <alternativeName>
        <fullName evidence="1">16S rRNA m2G1516 methyltransferase</fullName>
    </alternativeName>
    <alternativeName>
        <fullName evidence="1">rRNA (guanine-N(2)-)-methyltransferase</fullName>
    </alternativeName>
</protein>
<dbReference type="GO" id="GO:0008990">
    <property type="term" value="F:rRNA (guanine-N2-)-methyltransferase activity"/>
    <property type="evidence" value="ECO:0007669"/>
    <property type="project" value="UniProtKB-UniRule"/>
</dbReference>
<accession>H5T7K6</accession>
<evidence type="ECO:0000256" key="2">
    <source>
        <dbReference type="SAM" id="MobiDB-lite"/>
    </source>
</evidence>
<feature type="binding site" evidence="1">
    <location>
        <position position="233"/>
    </location>
    <ligand>
        <name>S-adenosyl-L-methionine</name>
        <dbReference type="ChEBI" id="CHEBI:59789"/>
    </ligand>
</feature>
<dbReference type="AlphaFoldDB" id="H5T7K6"/>
<dbReference type="STRING" id="56804.BAE46_03950"/>
<feature type="binding site" evidence="1">
    <location>
        <begin position="171"/>
        <end position="172"/>
    </location>
    <ligand>
        <name>S-adenosyl-L-methionine</name>
        <dbReference type="ChEBI" id="CHEBI:59789"/>
    </ligand>
</feature>
<organism evidence="3 4">
    <name type="scientific">Glaciecola punicea ACAM 611</name>
    <dbReference type="NCBI Taxonomy" id="1121923"/>
    <lineage>
        <taxon>Bacteria</taxon>
        <taxon>Pseudomonadati</taxon>
        <taxon>Pseudomonadota</taxon>
        <taxon>Gammaproteobacteria</taxon>
        <taxon>Alteromonadales</taxon>
        <taxon>Alteromonadaceae</taxon>
        <taxon>Glaciecola</taxon>
    </lineage>
</organism>
<dbReference type="EC" id="2.1.1.242" evidence="1"/>
<name>H5T7K6_9ALTE</name>
<dbReference type="Gene3D" id="3.40.50.150">
    <property type="entry name" value="Vaccinia Virus protein VP39"/>
    <property type="match status" value="1"/>
</dbReference>
<comment type="similarity">
    <text evidence="1">Belongs to the methyltransferase superfamily. RsmJ family.</text>
</comment>
<keyword evidence="1" id="KW-0808">Transferase</keyword>
<dbReference type="InterPro" id="IPR007536">
    <property type="entry name" value="16SrRNA_methylTrfase_J"/>
</dbReference>
<keyword evidence="1" id="KW-0489">Methyltransferase</keyword>
<keyword evidence="1" id="KW-0963">Cytoplasm</keyword>
<sequence length="314" mass="34375">MRKKSKQVSHSTDKASQISDNSSMRKSPGDVLQQDKQPLINNAVILVEDSGSINADERAKLLSKKLGLQVHTIPANKQKQKFSQAQWQLVFTTQGLVLRLSSEPSWSDIMVDFGAANLQYRQQHGGGRNEAIAKAIGIKGKHSVNVVDCTAGMGTDSFVMASVGANVTMIERSGVISALLDDALVRAQVAGESGENLECLSICERLCLLQQDAILYLKNNSAQKTQTDVVYLDPMFPHKKKSALVKKEMRAFQLLLGPDQDSADLLTAAINFAPQRIVIKRPAGAPNVENDHALQPNMAISSKKHRFDVYLLNQ</sequence>
<keyword evidence="1" id="KW-0698">rRNA processing</keyword>
<reference evidence="3 4" key="1">
    <citation type="journal article" date="2012" name="J. Bacteriol.">
        <title>Genome sequence of proteorhodopsin-containing sea ice bacterium Glaciecola punicea ACAM 611T.</title>
        <authorList>
            <person name="Qin Q.-L."/>
            <person name="Xie B.-B."/>
            <person name="Shu Y.-L."/>
            <person name="Rong J.-C."/>
            <person name="Zhao D.-L."/>
            <person name="Zhang X.-Y."/>
            <person name="Chen X.-L."/>
            <person name="Zhou B.-C."/>
            <person name="Zhanga Y.-Z."/>
        </authorList>
    </citation>
    <scope>NUCLEOTIDE SEQUENCE [LARGE SCALE GENOMIC DNA]</scope>
    <source>
        <strain evidence="3 4">ACAM 611</strain>
    </source>
</reference>
<proteinExistence type="inferred from homology"/>
<evidence type="ECO:0000256" key="1">
    <source>
        <dbReference type="HAMAP-Rule" id="MF_01523"/>
    </source>
</evidence>
<keyword evidence="4" id="KW-1185">Reference proteome</keyword>
<feature type="compositionally biased region" description="Polar residues" evidence="2">
    <location>
        <begin position="8"/>
        <end position="25"/>
    </location>
</feature>
<comment type="function">
    <text evidence="1">Specifically methylates the guanosine in position 1516 of 16S rRNA.</text>
</comment>
<evidence type="ECO:0000313" key="4">
    <source>
        <dbReference type="Proteomes" id="UP000053586"/>
    </source>
</evidence>
<reference evidence="3 4" key="2">
    <citation type="journal article" date="2017" name="Antonie Van Leeuwenhoek">
        <title>Rhizobium rhizosphaerae sp. nov., a novel species isolated from rice rhizosphere.</title>
        <authorList>
            <person name="Zhao J.J."/>
            <person name="Zhang J."/>
            <person name="Zhang R.J."/>
            <person name="Zhang C.W."/>
            <person name="Yin H.Q."/>
            <person name="Zhang X.X."/>
        </authorList>
    </citation>
    <scope>NUCLEOTIDE SEQUENCE [LARGE SCALE GENOMIC DNA]</scope>
    <source>
        <strain evidence="3 4">ACAM 611</strain>
    </source>
</reference>
<dbReference type="GO" id="GO:0005737">
    <property type="term" value="C:cytoplasm"/>
    <property type="evidence" value="ECO:0007669"/>
    <property type="project" value="UniProtKB-SubCell"/>
</dbReference>
<dbReference type="EMBL" id="BAET01000002">
    <property type="protein sequence ID" value="GAB54283.1"/>
    <property type="molecule type" value="Genomic_DNA"/>
</dbReference>
<dbReference type="HAMAP" id="MF_01523">
    <property type="entry name" value="16SrRNA_methyltr_J"/>
    <property type="match status" value="1"/>
</dbReference>
<comment type="subcellular location">
    <subcellularLocation>
        <location evidence="1">Cytoplasm</location>
    </subcellularLocation>
</comment>
<dbReference type="InterPro" id="IPR029063">
    <property type="entry name" value="SAM-dependent_MTases_sf"/>
</dbReference>
<dbReference type="PANTHER" id="PTHR36112">
    <property type="entry name" value="RIBOSOMAL RNA SMALL SUBUNIT METHYLTRANSFERASE J"/>
    <property type="match status" value="1"/>
</dbReference>
<keyword evidence="1" id="KW-0949">S-adenosyl-L-methionine</keyword>